<name>A0A9D1HGW5_9FIRM</name>
<protein>
    <recommendedName>
        <fullName evidence="4">DUF3784 domain-containing protein</fullName>
    </recommendedName>
</protein>
<dbReference type="Proteomes" id="UP000824164">
    <property type="component" value="Unassembled WGS sequence"/>
</dbReference>
<evidence type="ECO:0000313" key="2">
    <source>
        <dbReference type="EMBL" id="HIU02355.1"/>
    </source>
</evidence>
<dbReference type="EMBL" id="DVLT01000027">
    <property type="protein sequence ID" value="HIU02355.1"/>
    <property type="molecule type" value="Genomic_DNA"/>
</dbReference>
<dbReference type="AlphaFoldDB" id="A0A9D1HGW5"/>
<reference evidence="2" key="1">
    <citation type="submission" date="2020-10" db="EMBL/GenBank/DDBJ databases">
        <authorList>
            <person name="Gilroy R."/>
        </authorList>
    </citation>
    <scope>NUCLEOTIDE SEQUENCE</scope>
    <source>
        <strain evidence="2">CHK187-14744</strain>
    </source>
</reference>
<feature type="transmembrane region" description="Helical" evidence="1">
    <location>
        <begin position="75"/>
        <end position="95"/>
    </location>
</feature>
<keyword evidence="1" id="KW-1133">Transmembrane helix</keyword>
<evidence type="ECO:0000256" key="1">
    <source>
        <dbReference type="SAM" id="Phobius"/>
    </source>
</evidence>
<organism evidence="2 3">
    <name type="scientific">Candidatus Onthocola gallistercoris</name>
    <dbReference type="NCBI Taxonomy" id="2840876"/>
    <lineage>
        <taxon>Bacteria</taxon>
        <taxon>Bacillati</taxon>
        <taxon>Bacillota</taxon>
        <taxon>Bacilli</taxon>
        <taxon>Candidatus Onthocola</taxon>
    </lineage>
</organism>
<keyword evidence="1" id="KW-0812">Transmembrane</keyword>
<feature type="transmembrane region" description="Helical" evidence="1">
    <location>
        <begin position="52"/>
        <end position="69"/>
    </location>
</feature>
<sequence>MGEFLVYSLLAFLFAIVGWTSYNAKRPAGFWTFVKAPRVTDLEKYNHAVGRLWYFFAAIFLIFSLASLVGQNGTVAIATLPCAAIAVFGVFMVYFRIEEKYRVK</sequence>
<evidence type="ECO:0008006" key="4">
    <source>
        <dbReference type="Google" id="ProtNLM"/>
    </source>
</evidence>
<gene>
    <name evidence="2" type="ORF">IAB63_03770</name>
</gene>
<feature type="transmembrane region" description="Helical" evidence="1">
    <location>
        <begin position="6"/>
        <end position="24"/>
    </location>
</feature>
<reference evidence="2" key="2">
    <citation type="journal article" date="2021" name="PeerJ">
        <title>Extensive microbial diversity within the chicken gut microbiome revealed by metagenomics and culture.</title>
        <authorList>
            <person name="Gilroy R."/>
            <person name="Ravi A."/>
            <person name="Getino M."/>
            <person name="Pursley I."/>
            <person name="Horton D.L."/>
            <person name="Alikhan N.F."/>
            <person name="Baker D."/>
            <person name="Gharbi K."/>
            <person name="Hall N."/>
            <person name="Watson M."/>
            <person name="Adriaenssens E.M."/>
            <person name="Foster-Nyarko E."/>
            <person name="Jarju S."/>
            <person name="Secka A."/>
            <person name="Antonio M."/>
            <person name="Oren A."/>
            <person name="Chaudhuri R.R."/>
            <person name="La Ragione R."/>
            <person name="Hildebrand F."/>
            <person name="Pallen M.J."/>
        </authorList>
    </citation>
    <scope>NUCLEOTIDE SEQUENCE</scope>
    <source>
        <strain evidence="2">CHK187-14744</strain>
    </source>
</reference>
<keyword evidence="1" id="KW-0472">Membrane</keyword>
<comment type="caution">
    <text evidence="2">The sequence shown here is derived from an EMBL/GenBank/DDBJ whole genome shotgun (WGS) entry which is preliminary data.</text>
</comment>
<proteinExistence type="predicted"/>
<accession>A0A9D1HGW5</accession>
<evidence type="ECO:0000313" key="3">
    <source>
        <dbReference type="Proteomes" id="UP000824164"/>
    </source>
</evidence>